<sequence>MEKKFEDLRSGRPVIRKAGRSLDSLLGDAGSPPAGEDAKYRVDRAQTGAAVASARRLGFEFSSEMPDGDPARLEVTCRSAYELGAVCTAIRLKLAELHLHAEVDLSSSGDAASLRIFRPAK</sequence>
<reference evidence="1" key="1">
    <citation type="submission" date="2020-10" db="EMBL/GenBank/DDBJ databases">
        <authorList>
            <person name="Gilroy R."/>
        </authorList>
    </citation>
    <scope>NUCLEOTIDE SEQUENCE</scope>
    <source>
        <strain evidence="1">B3-1481</strain>
    </source>
</reference>
<dbReference type="AlphaFoldDB" id="A0A9D9NP33"/>
<dbReference type="EMBL" id="JADILW010000110">
    <property type="protein sequence ID" value="MBO8480904.1"/>
    <property type="molecule type" value="Genomic_DNA"/>
</dbReference>
<protein>
    <submittedName>
        <fullName evidence="1">Uncharacterized protein</fullName>
    </submittedName>
</protein>
<evidence type="ECO:0000313" key="2">
    <source>
        <dbReference type="Proteomes" id="UP000823769"/>
    </source>
</evidence>
<proteinExistence type="predicted"/>
<gene>
    <name evidence="1" type="ORF">IAB76_07375</name>
</gene>
<evidence type="ECO:0000313" key="1">
    <source>
        <dbReference type="EMBL" id="MBO8480904.1"/>
    </source>
</evidence>
<reference evidence="1" key="2">
    <citation type="journal article" date="2021" name="PeerJ">
        <title>Extensive microbial diversity within the chicken gut microbiome revealed by metagenomics and culture.</title>
        <authorList>
            <person name="Gilroy R."/>
            <person name="Ravi A."/>
            <person name="Getino M."/>
            <person name="Pursley I."/>
            <person name="Horton D.L."/>
            <person name="Alikhan N.F."/>
            <person name="Baker D."/>
            <person name="Gharbi K."/>
            <person name="Hall N."/>
            <person name="Watson M."/>
            <person name="Adriaenssens E.M."/>
            <person name="Foster-Nyarko E."/>
            <person name="Jarju S."/>
            <person name="Secka A."/>
            <person name="Antonio M."/>
            <person name="Oren A."/>
            <person name="Chaudhuri R.R."/>
            <person name="La Ragione R."/>
            <person name="Hildebrand F."/>
            <person name="Pallen M.J."/>
        </authorList>
    </citation>
    <scope>NUCLEOTIDE SEQUENCE</scope>
    <source>
        <strain evidence="1">B3-1481</strain>
    </source>
</reference>
<name>A0A9D9NP33_9BACT</name>
<organism evidence="1 2">
    <name type="scientific">Candidatus Cryptobacteroides avistercoris</name>
    <dbReference type="NCBI Taxonomy" id="2840758"/>
    <lineage>
        <taxon>Bacteria</taxon>
        <taxon>Pseudomonadati</taxon>
        <taxon>Bacteroidota</taxon>
        <taxon>Bacteroidia</taxon>
        <taxon>Bacteroidales</taxon>
        <taxon>Candidatus Cryptobacteroides</taxon>
    </lineage>
</organism>
<dbReference type="Proteomes" id="UP000823769">
    <property type="component" value="Unassembled WGS sequence"/>
</dbReference>
<comment type="caution">
    <text evidence="1">The sequence shown here is derived from an EMBL/GenBank/DDBJ whole genome shotgun (WGS) entry which is preliminary data.</text>
</comment>
<accession>A0A9D9NP33</accession>